<evidence type="ECO:0000313" key="6">
    <source>
        <dbReference type="EMBL" id="MBO1319206.1"/>
    </source>
</evidence>
<evidence type="ECO:0000259" key="4">
    <source>
        <dbReference type="Pfam" id="PF00669"/>
    </source>
</evidence>
<dbReference type="Gene3D" id="6.10.10.10">
    <property type="entry name" value="Flagellar export chaperone, C-terminal domain"/>
    <property type="match status" value="1"/>
</dbReference>
<dbReference type="RefSeq" id="WP_207859024.1">
    <property type="nucleotide sequence ID" value="NZ_JAFREP010000008.1"/>
</dbReference>
<dbReference type="AlphaFoldDB" id="A0A8J7U5D4"/>
<comment type="similarity">
    <text evidence="1 3">Belongs to the bacterial flagellin family.</text>
</comment>
<gene>
    <name evidence="6" type="ORF">J3U88_12110</name>
</gene>
<feature type="domain" description="Flagellin N-terminal" evidence="4">
    <location>
        <begin position="8"/>
        <end position="140"/>
    </location>
</feature>
<keyword evidence="7" id="KW-1185">Reference proteome</keyword>
<dbReference type="Proteomes" id="UP000664417">
    <property type="component" value="Unassembled WGS sequence"/>
</dbReference>
<keyword evidence="3" id="KW-0964">Secreted</keyword>
<proteinExistence type="inferred from homology"/>
<dbReference type="InterPro" id="IPR001029">
    <property type="entry name" value="Flagellin_N"/>
</dbReference>
<dbReference type="PRINTS" id="PR00207">
    <property type="entry name" value="FLAGELLIN"/>
</dbReference>
<evidence type="ECO:0000256" key="3">
    <source>
        <dbReference type="RuleBase" id="RU362073"/>
    </source>
</evidence>
<dbReference type="SUPFAM" id="SSF64518">
    <property type="entry name" value="Phase 1 flagellin"/>
    <property type="match status" value="1"/>
</dbReference>
<dbReference type="PANTHER" id="PTHR42792">
    <property type="entry name" value="FLAGELLIN"/>
    <property type="match status" value="1"/>
</dbReference>
<organism evidence="6 7">
    <name type="scientific">Acanthopleuribacter pedis</name>
    <dbReference type="NCBI Taxonomy" id="442870"/>
    <lineage>
        <taxon>Bacteria</taxon>
        <taxon>Pseudomonadati</taxon>
        <taxon>Acidobacteriota</taxon>
        <taxon>Holophagae</taxon>
        <taxon>Acanthopleuribacterales</taxon>
        <taxon>Acanthopleuribacteraceae</taxon>
        <taxon>Acanthopleuribacter</taxon>
    </lineage>
</organism>
<dbReference type="Pfam" id="PF00700">
    <property type="entry name" value="Flagellin_C"/>
    <property type="match status" value="1"/>
</dbReference>
<dbReference type="GO" id="GO:0005576">
    <property type="term" value="C:extracellular region"/>
    <property type="evidence" value="ECO:0007669"/>
    <property type="project" value="UniProtKB-SubCell"/>
</dbReference>
<dbReference type="InterPro" id="IPR046358">
    <property type="entry name" value="Flagellin_C"/>
</dbReference>
<evidence type="ECO:0000259" key="5">
    <source>
        <dbReference type="Pfam" id="PF00700"/>
    </source>
</evidence>
<feature type="domain" description="Flagellin C-terminal" evidence="5">
    <location>
        <begin position="192"/>
        <end position="276"/>
    </location>
</feature>
<evidence type="ECO:0000256" key="2">
    <source>
        <dbReference type="ARBA" id="ARBA00023143"/>
    </source>
</evidence>
<reference evidence="6" key="1">
    <citation type="submission" date="2021-03" db="EMBL/GenBank/DDBJ databases">
        <authorList>
            <person name="Wang G."/>
        </authorList>
    </citation>
    <scope>NUCLEOTIDE SEQUENCE</scope>
    <source>
        <strain evidence="6">KCTC 12899</strain>
    </source>
</reference>
<dbReference type="GO" id="GO:0009288">
    <property type="term" value="C:bacterial-type flagellum"/>
    <property type="evidence" value="ECO:0007669"/>
    <property type="project" value="UniProtKB-SubCell"/>
</dbReference>
<dbReference type="InterPro" id="IPR042187">
    <property type="entry name" value="Flagellin_C_sub2"/>
</dbReference>
<dbReference type="PANTHER" id="PTHR42792:SF2">
    <property type="entry name" value="FLAGELLIN"/>
    <property type="match status" value="1"/>
</dbReference>
<dbReference type="Pfam" id="PF00669">
    <property type="entry name" value="Flagellin_N"/>
    <property type="match status" value="1"/>
</dbReference>
<dbReference type="Gene3D" id="1.20.1330.10">
    <property type="entry name" value="f41 fragment of flagellin, N-terminal domain"/>
    <property type="match status" value="1"/>
</dbReference>
<dbReference type="InterPro" id="IPR001492">
    <property type="entry name" value="Flagellin"/>
</dbReference>
<dbReference type="GO" id="GO:0005198">
    <property type="term" value="F:structural molecule activity"/>
    <property type="evidence" value="ECO:0007669"/>
    <property type="project" value="UniProtKB-UniRule"/>
</dbReference>
<name>A0A8J7U5D4_9BACT</name>
<evidence type="ECO:0000256" key="1">
    <source>
        <dbReference type="ARBA" id="ARBA00005709"/>
    </source>
</evidence>
<evidence type="ECO:0000313" key="7">
    <source>
        <dbReference type="Proteomes" id="UP000664417"/>
    </source>
</evidence>
<comment type="caution">
    <text evidence="6">The sequence shown here is derived from an EMBL/GenBank/DDBJ whole genome shotgun (WGS) entry which is preliminary data.</text>
</comment>
<protein>
    <recommendedName>
        <fullName evidence="3">Flagellin</fullName>
    </recommendedName>
</protein>
<accession>A0A8J7U5D4</accession>
<comment type="subcellular location">
    <subcellularLocation>
        <location evidence="3">Secreted</location>
    </subcellularLocation>
    <subcellularLocation>
        <location evidence="3">Bacterial flagellum</location>
    </subcellularLocation>
</comment>
<sequence>MVAIAQYFGQSQALTQLKHSENGLQQAFDRLSSGERLTQSSDDTLDFQISSQLRSDIKAYRELQRGHFESVSFLQVAEGHLEEMNNVLTRIAELATQAASDTSGLDNSNGKIALDAEYQSLLEDITQINDEVRFSNVTVFGSSGSAITVNLTPDVLDATESMQVSTSSISLSSLGLATTDLTTEATASAVLEQVNIAIEQVNRQRGRLGTAAIRIMDNMDYLEQRLVNMQGQEGAIRDADIADETVQLTKYQILNQSNVSVLAQANLKAESVLQLLG</sequence>
<comment type="function">
    <text evidence="3">Flagellin is the subunit protein which polymerizes to form the filaments of bacterial flagella.</text>
</comment>
<dbReference type="EMBL" id="JAFREP010000008">
    <property type="protein sequence ID" value="MBO1319206.1"/>
    <property type="molecule type" value="Genomic_DNA"/>
</dbReference>
<keyword evidence="2 3" id="KW-0975">Bacterial flagellum</keyword>